<proteinExistence type="predicted"/>
<gene>
    <name evidence="2" type="ORF">LCGC14_1419910</name>
</gene>
<dbReference type="InterPro" id="IPR050535">
    <property type="entry name" value="DNA_Repair-Maintenance_Comp"/>
</dbReference>
<dbReference type="SUPFAM" id="SSF56300">
    <property type="entry name" value="Metallo-dependent phosphatases"/>
    <property type="match status" value="1"/>
</dbReference>
<accession>A0A0F9KCX2</accession>
<feature type="non-terminal residue" evidence="2">
    <location>
        <position position="227"/>
    </location>
</feature>
<reference evidence="2" key="1">
    <citation type="journal article" date="2015" name="Nature">
        <title>Complex archaea that bridge the gap between prokaryotes and eukaryotes.</title>
        <authorList>
            <person name="Spang A."/>
            <person name="Saw J.H."/>
            <person name="Jorgensen S.L."/>
            <person name="Zaremba-Niedzwiedzka K."/>
            <person name="Martijn J."/>
            <person name="Lind A.E."/>
            <person name="van Eijk R."/>
            <person name="Schleper C."/>
            <person name="Guy L."/>
            <person name="Ettema T.J."/>
        </authorList>
    </citation>
    <scope>NUCLEOTIDE SEQUENCE</scope>
</reference>
<dbReference type="AlphaFoldDB" id="A0A0F9KCX2"/>
<evidence type="ECO:0000259" key="1">
    <source>
        <dbReference type="Pfam" id="PF00149"/>
    </source>
</evidence>
<dbReference type="Gene3D" id="3.60.21.10">
    <property type="match status" value="1"/>
</dbReference>
<sequence length="227" mass="26043">MTLNNITTTASVNSEKLQRVKINKVKFIHASDIHLGCQQYRNSHLSEDYIKVFQEILSIAKEHCVDFIILGGDVFTSLEMLPGNLLKIINILTDFKFYTNGEIPIIAIEGNHDIRRYTFTRKLVKRGQSWLKLIANLDLIILLDANLDSHPTEVFKYYDHDLKKGGKIQIKDVAIYGIRYIGQEPVEYLLKIKDAIEKKDGVFNILLQHYGIEGQMENIPGVKIREA</sequence>
<dbReference type="InterPro" id="IPR029052">
    <property type="entry name" value="Metallo-depent_PP-like"/>
</dbReference>
<dbReference type="Pfam" id="PF00149">
    <property type="entry name" value="Metallophos"/>
    <property type="match status" value="1"/>
</dbReference>
<evidence type="ECO:0000313" key="2">
    <source>
        <dbReference type="EMBL" id="KKM72496.1"/>
    </source>
</evidence>
<comment type="caution">
    <text evidence="2">The sequence shown here is derived from an EMBL/GenBank/DDBJ whole genome shotgun (WGS) entry which is preliminary data.</text>
</comment>
<organism evidence="2">
    <name type="scientific">marine sediment metagenome</name>
    <dbReference type="NCBI Taxonomy" id="412755"/>
    <lineage>
        <taxon>unclassified sequences</taxon>
        <taxon>metagenomes</taxon>
        <taxon>ecological metagenomes</taxon>
    </lineage>
</organism>
<feature type="domain" description="Calcineurin-like phosphoesterase" evidence="1">
    <location>
        <begin position="26"/>
        <end position="213"/>
    </location>
</feature>
<dbReference type="GO" id="GO:0016787">
    <property type="term" value="F:hydrolase activity"/>
    <property type="evidence" value="ECO:0007669"/>
    <property type="project" value="InterPro"/>
</dbReference>
<dbReference type="EMBL" id="LAZR01009458">
    <property type="protein sequence ID" value="KKM72496.1"/>
    <property type="molecule type" value="Genomic_DNA"/>
</dbReference>
<protein>
    <recommendedName>
        <fullName evidence="1">Calcineurin-like phosphoesterase domain-containing protein</fullName>
    </recommendedName>
</protein>
<dbReference type="PANTHER" id="PTHR30337:SF0">
    <property type="entry name" value="NUCLEASE SBCCD SUBUNIT D"/>
    <property type="match status" value="1"/>
</dbReference>
<name>A0A0F9KCX2_9ZZZZ</name>
<dbReference type="InterPro" id="IPR004843">
    <property type="entry name" value="Calcineurin-like_PHP"/>
</dbReference>
<dbReference type="PANTHER" id="PTHR30337">
    <property type="entry name" value="COMPONENT OF ATP-DEPENDENT DSDNA EXONUCLEASE"/>
    <property type="match status" value="1"/>
</dbReference>